<dbReference type="OrthoDB" id="10051381at2759"/>
<sequence>MTSFGAEVVEQPEYNPSYKIQGQIHHRAGALLPQPNEDHKFLQIYFVGNSENELEQRCAIFPVNKREMIGQLQILLHEHNELVRLFKTALDTMHSDDHKINIMLRNLNPPKLCNGTRLSIKKLMNNVIQSTIIKGNFKGEEVLIPRISIIPTDIPFQFKRIQFPVRLAFAMTIARPIVGSLWDQFRISMFFARAAVGCQFACWQTVFVVYFQKTKLKTLFINMHSTDFCNNSFTLNS</sequence>
<evidence type="ECO:0000313" key="3">
    <source>
        <dbReference type="Proteomes" id="UP000007819"/>
    </source>
</evidence>
<evidence type="ECO:0000313" key="2">
    <source>
        <dbReference type="EnsemblMetazoa" id="XP_029348035.1"/>
    </source>
</evidence>
<dbReference type="GeneID" id="115034753"/>
<dbReference type="EnsemblMetazoa" id="XM_029492175.1">
    <property type="protein sequence ID" value="XP_029348035.1"/>
    <property type="gene ID" value="LOC115034753"/>
</dbReference>
<dbReference type="PANTHER" id="PTHR23274:SF51">
    <property type="entry name" value="OS03G0423850 PROTEIN"/>
    <property type="match status" value="1"/>
</dbReference>
<dbReference type="KEGG" id="api:115034753"/>
<reference evidence="2" key="2">
    <citation type="submission" date="2022-06" db="UniProtKB">
        <authorList>
            <consortium name="EnsemblMetazoa"/>
        </authorList>
    </citation>
    <scope>IDENTIFICATION</scope>
</reference>
<evidence type="ECO:0000256" key="1">
    <source>
        <dbReference type="SAM" id="Phobius"/>
    </source>
</evidence>
<dbReference type="Proteomes" id="UP000007819">
    <property type="component" value="Unassembled WGS sequence"/>
</dbReference>
<dbReference type="RefSeq" id="XP_029348035.1">
    <property type="nucleotide sequence ID" value="XM_029492175.1"/>
</dbReference>
<keyword evidence="1" id="KW-0812">Transmembrane</keyword>
<dbReference type="AlphaFoldDB" id="A0A8R2NU28"/>
<protein>
    <recommendedName>
        <fullName evidence="4">DNA helicase</fullName>
    </recommendedName>
</protein>
<name>A0A8R2NU28_ACYPI</name>
<feature type="transmembrane region" description="Helical" evidence="1">
    <location>
        <begin position="188"/>
        <end position="211"/>
    </location>
</feature>
<keyword evidence="1" id="KW-0472">Membrane</keyword>
<evidence type="ECO:0008006" key="4">
    <source>
        <dbReference type="Google" id="ProtNLM"/>
    </source>
</evidence>
<reference evidence="3" key="1">
    <citation type="submission" date="2010-06" db="EMBL/GenBank/DDBJ databases">
        <authorList>
            <person name="Jiang H."/>
            <person name="Abraham K."/>
            <person name="Ali S."/>
            <person name="Alsbrooks S.L."/>
            <person name="Anim B.N."/>
            <person name="Anosike U.S."/>
            <person name="Attaway T."/>
            <person name="Bandaranaike D.P."/>
            <person name="Battles P.K."/>
            <person name="Bell S.N."/>
            <person name="Bell A.V."/>
            <person name="Beltran B."/>
            <person name="Bickham C."/>
            <person name="Bustamante Y."/>
            <person name="Caleb T."/>
            <person name="Canada A."/>
            <person name="Cardenas V."/>
            <person name="Carter K."/>
            <person name="Chacko J."/>
            <person name="Chandrabose M.N."/>
            <person name="Chavez D."/>
            <person name="Chavez A."/>
            <person name="Chen L."/>
            <person name="Chu H.-S."/>
            <person name="Claassen K.J."/>
            <person name="Cockrell R."/>
            <person name="Collins M."/>
            <person name="Cooper J.A."/>
            <person name="Cree A."/>
            <person name="Curry S.M."/>
            <person name="Da Y."/>
            <person name="Dao M.D."/>
            <person name="Das B."/>
            <person name="Davila M.-L."/>
            <person name="Davy-Carroll L."/>
            <person name="Denson S."/>
            <person name="Dinh H."/>
            <person name="Ebong V.E."/>
            <person name="Edwards J.R."/>
            <person name="Egan A."/>
            <person name="El-Daye J."/>
            <person name="Escobedo L."/>
            <person name="Fernandez S."/>
            <person name="Fernando P.R."/>
            <person name="Flagg N."/>
            <person name="Forbes L.D."/>
            <person name="Fowler R.G."/>
            <person name="Fu Q."/>
            <person name="Gabisi R.A."/>
            <person name="Ganer J."/>
            <person name="Garbino Pronczuk A."/>
            <person name="Garcia R.M."/>
            <person name="Garner T."/>
            <person name="Garrett T.E."/>
            <person name="Gonzalez D.A."/>
            <person name="Hamid H."/>
            <person name="Hawkins E.S."/>
            <person name="Hirani K."/>
            <person name="Hogues M.E."/>
            <person name="Hollins B."/>
            <person name="Hsiao C.-H."/>
            <person name="Jabil R."/>
            <person name="James M.L."/>
            <person name="Jhangiani S.N."/>
            <person name="Johnson B."/>
            <person name="Johnson Q."/>
            <person name="Joshi V."/>
            <person name="Kalu J.B."/>
            <person name="Kam C."/>
            <person name="Kashfia A."/>
            <person name="Keebler J."/>
            <person name="Kisamo H."/>
            <person name="Kovar C.L."/>
            <person name="Lago L.A."/>
            <person name="Lai C.-Y."/>
            <person name="Laidlaw J."/>
            <person name="Lara F."/>
            <person name="Le T.-K."/>
            <person name="Lee S.L."/>
            <person name="Legall F.H."/>
            <person name="Lemon S.J."/>
            <person name="Lewis L.R."/>
            <person name="Li B."/>
            <person name="Liu Y."/>
            <person name="Liu Y.-S."/>
            <person name="Lopez J."/>
            <person name="Lozado R.J."/>
            <person name="Lu J."/>
            <person name="Madu R.C."/>
            <person name="Maheshwari M."/>
            <person name="Maheshwari R."/>
            <person name="Malloy K."/>
            <person name="Martinez E."/>
            <person name="Mathew T."/>
            <person name="Mercado I.C."/>
            <person name="Mercado C."/>
            <person name="Meyer B."/>
            <person name="Montgomery K."/>
            <person name="Morgan M.B."/>
            <person name="Munidasa M."/>
            <person name="Nazareth L.V."/>
            <person name="Nelson J."/>
            <person name="Ng B.M."/>
            <person name="Nguyen N.B."/>
            <person name="Nguyen P.Q."/>
            <person name="Nguyen T."/>
            <person name="Obregon M."/>
            <person name="Okwuonu G.O."/>
            <person name="Onwere C.G."/>
            <person name="Orozco G."/>
            <person name="Parra A."/>
            <person name="Patel S."/>
            <person name="Patil S."/>
            <person name="Perez A."/>
            <person name="Perez Y."/>
            <person name="Pham C."/>
            <person name="Primus E.L."/>
            <person name="Pu L.-L."/>
            <person name="Puazo M."/>
            <person name="Qin X."/>
            <person name="Quiroz J.B."/>
            <person name="Reese J."/>
            <person name="Richards S."/>
            <person name="Rives C.M."/>
            <person name="Robberts R."/>
            <person name="Ruiz S.J."/>
            <person name="Ruiz M.J."/>
            <person name="Santibanez J."/>
            <person name="Schneider B.W."/>
            <person name="Sisson I."/>
            <person name="Smith M."/>
            <person name="Sodergren E."/>
            <person name="Song X.-Z."/>
            <person name="Song B.B."/>
            <person name="Summersgill H."/>
            <person name="Thelus R."/>
            <person name="Thornton R.D."/>
            <person name="Trejos Z.Y."/>
            <person name="Usmani K."/>
            <person name="Vattathil S."/>
            <person name="Villasana D."/>
            <person name="Walker D.L."/>
            <person name="Wang S."/>
            <person name="Wang K."/>
            <person name="White C.S."/>
            <person name="Williams A.C."/>
            <person name="Williamson J."/>
            <person name="Wilson K."/>
            <person name="Woghiren I.O."/>
            <person name="Woodworth J.R."/>
            <person name="Worley K.C."/>
            <person name="Wright R.A."/>
            <person name="Wu W."/>
            <person name="Young L."/>
            <person name="Zhang L."/>
            <person name="Zhang J."/>
            <person name="Zhu Y."/>
            <person name="Muzny D.M."/>
            <person name="Weinstock G."/>
            <person name="Gibbs R.A."/>
        </authorList>
    </citation>
    <scope>NUCLEOTIDE SEQUENCE [LARGE SCALE GENOMIC DNA]</scope>
    <source>
        <strain evidence="3">LSR1</strain>
    </source>
</reference>
<proteinExistence type="predicted"/>
<dbReference type="GO" id="GO:0005657">
    <property type="term" value="C:replication fork"/>
    <property type="evidence" value="ECO:0007669"/>
    <property type="project" value="TreeGrafter"/>
</dbReference>
<dbReference type="PANTHER" id="PTHR23274">
    <property type="entry name" value="DNA HELICASE-RELATED"/>
    <property type="match status" value="1"/>
</dbReference>
<organism evidence="2 3">
    <name type="scientific">Acyrthosiphon pisum</name>
    <name type="common">Pea aphid</name>
    <dbReference type="NCBI Taxonomy" id="7029"/>
    <lineage>
        <taxon>Eukaryota</taxon>
        <taxon>Metazoa</taxon>
        <taxon>Ecdysozoa</taxon>
        <taxon>Arthropoda</taxon>
        <taxon>Hexapoda</taxon>
        <taxon>Insecta</taxon>
        <taxon>Pterygota</taxon>
        <taxon>Neoptera</taxon>
        <taxon>Paraneoptera</taxon>
        <taxon>Hemiptera</taxon>
        <taxon>Sternorrhyncha</taxon>
        <taxon>Aphidomorpha</taxon>
        <taxon>Aphidoidea</taxon>
        <taxon>Aphididae</taxon>
        <taxon>Macrosiphini</taxon>
        <taxon>Acyrthosiphon</taxon>
    </lineage>
</organism>
<accession>A0A8R2NU28</accession>
<keyword evidence="1" id="KW-1133">Transmembrane helix</keyword>
<dbReference type="GO" id="GO:0006260">
    <property type="term" value="P:DNA replication"/>
    <property type="evidence" value="ECO:0007669"/>
    <property type="project" value="TreeGrafter"/>
</dbReference>
<keyword evidence="3" id="KW-1185">Reference proteome</keyword>